<keyword evidence="2" id="KW-1185">Reference proteome</keyword>
<comment type="caution">
    <text evidence="1">The sequence shown here is derived from an EMBL/GenBank/DDBJ whole genome shotgun (WGS) entry which is preliminary data.</text>
</comment>
<organism evidence="1 2">
    <name type="scientific">Natronocella acetinitrilica</name>
    <dbReference type="NCBI Taxonomy" id="414046"/>
    <lineage>
        <taxon>Bacteria</taxon>
        <taxon>Pseudomonadati</taxon>
        <taxon>Pseudomonadota</taxon>
        <taxon>Gammaproteobacteria</taxon>
        <taxon>Chromatiales</taxon>
        <taxon>Ectothiorhodospiraceae</taxon>
        <taxon>Natronocella</taxon>
    </lineage>
</organism>
<evidence type="ECO:0000313" key="1">
    <source>
        <dbReference type="EMBL" id="MCP1676834.1"/>
    </source>
</evidence>
<reference evidence="1" key="1">
    <citation type="submission" date="2022-03" db="EMBL/GenBank/DDBJ databases">
        <title>Genomic Encyclopedia of Type Strains, Phase III (KMG-III): the genomes of soil and plant-associated and newly described type strains.</title>
        <authorList>
            <person name="Whitman W."/>
        </authorList>
    </citation>
    <scope>NUCLEOTIDE SEQUENCE</scope>
    <source>
        <strain evidence="1">ANL 6-2</strain>
    </source>
</reference>
<evidence type="ECO:0000313" key="2">
    <source>
        <dbReference type="Proteomes" id="UP001205843"/>
    </source>
</evidence>
<protein>
    <submittedName>
        <fullName evidence="1">Uncharacterized protein</fullName>
    </submittedName>
</protein>
<dbReference type="AlphaFoldDB" id="A0AAE3KDH0"/>
<proteinExistence type="predicted"/>
<name>A0AAE3KDH0_9GAMM</name>
<gene>
    <name evidence="1" type="ORF">J2T57_004007</name>
</gene>
<sequence length="72" mass="8735">MNTDPIPDSYEAWRHCITEDCGIPLTVAFVEERLTVWQNSEHEETQRFRRLYGDEHLRTIIAWFRQARQELE</sequence>
<accession>A0AAE3KDH0</accession>
<dbReference type="EMBL" id="JALJXV010000011">
    <property type="protein sequence ID" value="MCP1676834.1"/>
    <property type="molecule type" value="Genomic_DNA"/>
</dbReference>
<dbReference type="Proteomes" id="UP001205843">
    <property type="component" value="Unassembled WGS sequence"/>
</dbReference>
<dbReference type="RefSeq" id="WP_253484036.1">
    <property type="nucleotide sequence ID" value="NZ_JALJXV010000011.1"/>
</dbReference>